<feature type="compositionally biased region" description="Polar residues" evidence="1">
    <location>
        <begin position="694"/>
        <end position="706"/>
    </location>
</feature>
<dbReference type="InterPro" id="IPR052843">
    <property type="entry name" value="ER_body_metal_sequester"/>
</dbReference>
<feature type="transmembrane region" description="Helical" evidence="2">
    <location>
        <begin position="1756"/>
        <end position="1775"/>
    </location>
</feature>
<keyword evidence="2" id="KW-1133">Transmembrane helix</keyword>
<feature type="compositionally biased region" description="Basic and acidic residues" evidence="1">
    <location>
        <begin position="272"/>
        <end position="288"/>
    </location>
</feature>
<feature type="compositionally biased region" description="Polar residues" evidence="1">
    <location>
        <begin position="1"/>
        <end position="12"/>
    </location>
</feature>
<feature type="compositionally biased region" description="Basic and acidic residues" evidence="1">
    <location>
        <begin position="1622"/>
        <end position="1646"/>
    </location>
</feature>
<dbReference type="Proteomes" id="UP001162541">
    <property type="component" value="Chromosome 6"/>
</dbReference>
<reference evidence="4 5" key="1">
    <citation type="submission" date="2016-03" db="EMBL/GenBank/DDBJ databases">
        <title>Mechanisms controlling the formation of the plant cell surface in tip-growing cells are functionally conserved among land plants.</title>
        <authorList>
            <person name="Honkanen S."/>
            <person name="Jones V.A."/>
            <person name="Morieri G."/>
            <person name="Champion C."/>
            <person name="Hetherington A.J."/>
            <person name="Kelly S."/>
            <person name="Saint-Marcoux D."/>
            <person name="Proust H."/>
            <person name="Prescott H."/>
            <person name="Dolan L."/>
        </authorList>
    </citation>
    <scope>NUCLEOTIDE SEQUENCE [LARGE SCALE GENOMIC DNA]</scope>
    <source>
        <strain evidence="5">cv. Tak-1 and cv. Tak-2</strain>
        <tissue evidence="4">Whole gametophyte</tissue>
    </source>
</reference>
<feature type="region of interest" description="Disordered" evidence="1">
    <location>
        <begin position="596"/>
        <end position="634"/>
    </location>
</feature>
<dbReference type="Proteomes" id="UP000077202">
    <property type="component" value="Unassembled WGS sequence"/>
</dbReference>
<dbReference type="PANTHER" id="PTHR38937">
    <property type="entry name" value="MEMBRANE PROTEIN OF ER BODY-LIKE PROTEIN"/>
    <property type="match status" value="1"/>
</dbReference>
<feature type="region of interest" description="Disordered" evidence="1">
    <location>
        <begin position="659"/>
        <end position="836"/>
    </location>
</feature>
<feature type="compositionally biased region" description="Low complexity" evidence="1">
    <location>
        <begin position="497"/>
        <end position="507"/>
    </location>
</feature>
<feature type="compositionally biased region" description="Polar residues" evidence="1">
    <location>
        <begin position="555"/>
        <end position="567"/>
    </location>
</feature>
<feature type="transmembrane region" description="Helical" evidence="2">
    <location>
        <begin position="1796"/>
        <end position="1816"/>
    </location>
</feature>
<evidence type="ECO:0000313" key="5">
    <source>
        <dbReference type="Proteomes" id="UP000077202"/>
    </source>
</evidence>
<feature type="compositionally biased region" description="Basic and acidic residues" evidence="1">
    <location>
        <begin position="1498"/>
        <end position="1514"/>
    </location>
</feature>
<proteinExistence type="predicted"/>
<dbReference type="CDD" id="cd01059">
    <property type="entry name" value="CCC1_like"/>
    <property type="match status" value="1"/>
</dbReference>
<feature type="compositionally biased region" description="Polar residues" evidence="1">
    <location>
        <begin position="61"/>
        <end position="70"/>
    </location>
</feature>
<protein>
    <submittedName>
        <fullName evidence="4">Uncharacterized protein</fullName>
    </submittedName>
</protein>
<feature type="region of interest" description="Disordered" evidence="1">
    <location>
        <begin position="1482"/>
        <end position="1514"/>
    </location>
</feature>
<feature type="compositionally biased region" description="Polar residues" evidence="1">
    <location>
        <begin position="446"/>
        <end position="461"/>
    </location>
</feature>
<feature type="compositionally biased region" description="Basic and acidic residues" evidence="1">
    <location>
        <begin position="366"/>
        <end position="376"/>
    </location>
</feature>
<sequence>MSRTTSNDTSSPGWARYSFSHNDSSAPSSPSVSDRGKAVDEQSSSDPTLTVLGKLERKSGSSRVQQNPSSPKGKRMKSAFLDEEAGVQRCRHCDWIYPTPNPSARTRRDHKKKCGKIQTVQQWLQVIDPGDQDLQGPIEEGPRPVVRNVAMEIDKAPITSDQELEDREALDFANVAVAEGTDDRENDGEATETKPNGEHVSKSYAESGEGNSRGIERPYNPLVVDGSDEVADNDAEGQETQVDHDNGISGNGDFDQVETDELGNTEDMQEPGDARESYVKSDRPEGPEHQMSAGGADDNEALRRGELQDEAEGTVDPSIEFPGLQSEANRVDEDDIGDGGQEDSFSDKPVETMTLEKSGGTEDGERDERNGGSKEELDMENSLPAVDQDGADHSIGGVGIENGNTDGEEKVFSRSDREISSLNIEDVDDSFSPIATRDHSNAELADSSSSKPDNLMGSTDLSKFVKPEITVPGSDEDTGSRVLVGTPRSILGDNKSESSSSSSSSSSAGDDSDIDRGTPGRTSQVERTPVSGFRQPVFSVELEIPDAGDSRHSSVGESASASPWRSRNAVQDELMEGMTDDPAPPPRIRTRVEIRVPETPEDIHTAITPTFTATTTMNGETTPEGTPGTSSGPVHQVAVVGSSIKEKDFKARQMYWAEITSSDVLDGHKPITSRSSFEDKRPLQLKHRLKPVDDTQSQSSIDTITDNSREVSKDDDVEVADSEASTSSPHAGAVASSPDSHPVSVESSSSSPPVDAVSSPKSHPVAVESSSSSPPMDAVSSPKSHPVAVESSSSPPPVAAASSPNSHPASLETSSSPHPVAAASSPNSHPVSAASSPRPHLVAVANYSISKSVDVASSSNYSISQFVDLASSSNSHPVSIASSSNSQPVVEYDVERVVHHQNTHDIMCPVCGSCITKRVILRKRKRTEIPKYDSKWEEIDPASPLAEPVRERELEPEPERDSWGWGCLSCFSVFFPGPEAESRERTSCLEFICPKFLWRTNSLPAVEPSRNYQVDDPALVEPLLPTSDIPEPVTPPTVESQIPATREDEKDSVSCFDYLRRNKSSPVPKKPPQEVKPEVPVPPAESVEQPALQEEEPLPVSTGEITSPASEGPEKLSIPQEPKVEPPPPAVSTVKVDIAVKAEITPVQEEPEIQQEEVRSRDWSSAQVNLDVLTRSKTLTDSAEQPDLRSVVSGFVDSPEAPKVLPADERINWLSTVPKLFWRARTTEGKPPLDEIRPPSPVSVILSEEKNEPEVTDTDIGTPPDDGVRSPPEESPPPEPTPSHDEGVQTPEPSEAAQPLPPAKEDSRCLPLFSSRKPSSMPIEAKPTIVVHPQPWKIMSYPDMDTLHRRSIRVFWDFDETTTVSPAKPKPALPSADRPPRKTHYVPVEVDSDDEIVDIGEPLPAIVAPAVALPLVDDGLTTPLLLKSPKGLSAPELPHKPTAEPCSCCGVMDIILPSFKRGRKPVETPPIEEVPIIVPPAAEDATSAAPSTSVSIEAPKEEQEPPPKDEYTSYQREENRVVGHVVTVTTTVNVKNNIEQSIEVQKNVTHFETQFDQNKHILSSEVVGAEDLKQPLTTIADQEEEVAEGEIQADPPLIRKKPEGKSQTKASEIAQALMNEASTRDKPDHQVDTRVHTPSEARERERSCSCLPFTLPMLSLSWDRKNDRGEFDELTRPLLGGQQQTLGQHPESIIDIPPAHATVSGTTPLTPGRIAPAASDGFEVVKSIVYGGLDTTLISLGVVASSTGADAKTRTVIIMGLANLIFGFFPFLGIISNLYRSDRAQFKQQVGPSFRFNGFLAVFSYILFGLMPPLTYGFSFRNESNRDYKMGATSLLALFCIILLGWGKARVTFQSAFKLISTLITTGFVGAIACYQAGDYVSMLLDYIGFDSV</sequence>
<gene>
    <name evidence="4" type="ORF">AXG93_441s1190</name>
    <name evidence="3" type="ORF">Mp_6g12950</name>
</gene>
<evidence type="ECO:0000256" key="1">
    <source>
        <dbReference type="SAM" id="MobiDB-lite"/>
    </source>
</evidence>
<feature type="compositionally biased region" description="Acidic residues" evidence="1">
    <location>
        <begin position="180"/>
        <end position="190"/>
    </location>
</feature>
<evidence type="ECO:0000313" key="3">
    <source>
        <dbReference type="EMBL" id="BBN14605.1"/>
    </source>
</evidence>
<feature type="compositionally biased region" description="Low complexity" evidence="1">
    <location>
        <begin position="605"/>
        <end position="632"/>
    </location>
</feature>
<dbReference type="EMBL" id="AP019871">
    <property type="protein sequence ID" value="BBN14605.1"/>
    <property type="molecule type" value="Genomic_DNA"/>
</dbReference>
<evidence type="ECO:0000256" key="2">
    <source>
        <dbReference type="SAM" id="Phobius"/>
    </source>
</evidence>
<feature type="compositionally biased region" description="Acidic residues" evidence="1">
    <location>
        <begin position="226"/>
        <end position="237"/>
    </location>
</feature>
<feature type="compositionally biased region" description="Acidic residues" evidence="1">
    <location>
        <begin position="255"/>
        <end position="270"/>
    </location>
</feature>
<keyword evidence="5" id="KW-1185">Reference proteome</keyword>
<name>A0A176W2S6_MARPO</name>
<feature type="region of interest" description="Disordered" evidence="1">
    <location>
        <begin position="157"/>
        <end position="567"/>
    </location>
</feature>
<feature type="transmembrane region" description="Helical" evidence="2">
    <location>
        <begin position="1859"/>
        <end position="1878"/>
    </location>
</feature>
<feature type="compositionally biased region" description="Low complexity" evidence="1">
    <location>
        <begin position="18"/>
        <end position="33"/>
    </location>
</feature>
<feature type="region of interest" description="Disordered" evidence="1">
    <location>
        <begin position="1022"/>
        <end position="1130"/>
    </location>
</feature>
<evidence type="ECO:0000313" key="4">
    <source>
        <dbReference type="EMBL" id="OAE27358.1"/>
    </source>
</evidence>
<feature type="region of interest" description="Disordered" evidence="1">
    <location>
        <begin position="1247"/>
        <end position="1325"/>
    </location>
</feature>
<reference evidence="6" key="3">
    <citation type="journal article" date="2020" name="Curr. Biol.">
        <title>Chromatin organization in early land plants reveals an ancestral association between H3K27me3, transposons, and constitutive heterochromatin.</title>
        <authorList>
            <person name="Montgomery S.A."/>
            <person name="Tanizawa Y."/>
            <person name="Galik B."/>
            <person name="Wang N."/>
            <person name="Ito T."/>
            <person name="Mochizuki T."/>
            <person name="Akimcheva S."/>
            <person name="Bowman J.L."/>
            <person name="Cognat V."/>
            <person name="Marechal-Drouard L."/>
            <person name="Ekker H."/>
            <person name="Hong S.F."/>
            <person name="Kohchi T."/>
            <person name="Lin S.S."/>
            <person name="Liu L.D."/>
            <person name="Nakamura Y."/>
            <person name="Valeeva L.R."/>
            <person name="Shakirov E.V."/>
            <person name="Shippen D.E."/>
            <person name="Wei W.L."/>
            <person name="Yagura M."/>
            <person name="Yamaoka S."/>
            <person name="Yamato K.T."/>
            <person name="Liu C."/>
            <person name="Berger F."/>
        </authorList>
    </citation>
    <scope>NUCLEOTIDE SEQUENCE [LARGE SCALE GENOMIC DNA]</scope>
    <source>
        <strain evidence="6">Tak-1</strain>
    </source>
</reference>
<feature type="region of interest" description="Disordered" evidence="1">
    <location>
        <begin position="1619"/>
        <end position="1646"/>
    </location>
</feature>
<feature type="compositionally biased region" description="Basic and acidic residues" evidence="1">
    <location>
        <begin position="407"/>
        <end position="419"/>
    </location>
</feature>
<feature type="compositionally biased region" description="Basic and acidic residues" evidence="1">
    <location>
        <begin position="191"/>
        <end position="201"/>
    </location>
</feature>
<reference evidence="3" key="2">
    <citation type="journal article" date="2019" name="Curr. Biol.">
        <title>Chromatin organization in early land plants reveals an ancestral association between H3K27me3, transposons, and constitutive heterochromatin.</title>
        <authorList>
            <person name="Montgomery S.A."/>
            <person name="Tanizawa Y."/>
            <person name="Galik B."/>
            <person name="Wang N."/>
            <person name="Ito T."/>
            <person name="Mochizuki T."/>
            <person name="Akimcheva S."/>
            <person name="Bowman J."/>
            <person name="Cognat V."/>
            <person name="Drouard L."/>
            <person name="Ekker H."/>
            <person name="Houng S."/>
            <person name="Kohchi T."/>
            <person name="Lin S."/>
            <person name="Liu L.D."/>
            <person name="Nakamura Y."/>
            <person name="Valeeva L.R."/>
            <person name="Shakirov E.V."/>
            <person name="Shippen D.E."/>
            <person name="Wei W."/>
            <person name="Yagura M."/>
            <person name="Yamaoka S."/>
            <person name="Yamato K.T."/>
            <person name="Liu C."/>
            <person name="Berger F."/>
        </authorList>
    </citation>
    <scope>NUCLEOTIDE SEQUENCE [LARGE SCALE GENOMIC DNA]</scope>
    <source>
        <strain evidence="3">Tak-1</strain>
    </source>
</reference>
<accession>A0A176W2S6</accession>
<dbReference type="EMBL" id="LVLJ01001919">
    <property type="protein sequence ID" value="OAE27358.1"/>
    <property type="molecule type" value="Genomic_DNA"/>
</dbReference>
<feature type="compositionally biased region" description="Acidic residues" evidence="1">
    <location>
        <begin position="332"/>
        <end position="341"/>
    </location>
</feature>
<feature type="region of interest" description="Disordered" evidence="1">
    <location>
        <begin position="1"/>
        <end position="80"/>
    </location>
</feature>
<keyword evidence="2" id="KW-0812">Transmembrane</keyword>
<feature type="transmembrane region" description="Helical" evidence="2">
    <location>
        <begin position="1828"/>
        <end position="1847"/>
    </location>
</feature>
<evidence type="ECO:0000313" key="6">
    <source>
        <dbReference type="Proteomes" id="UP001162541"/>
    </source>
</evidence>
<organism evidence="4 5">
    <name type="scientific">Marchantia polymorpha subsp. ruderalis</name>
    <dbReference type="NCBI Taxonomy" id="1480154"/>
    <lineage>
        <taxon>Eukaryota</taxon>
        <taxon>Viridiplantae</taxon>
        <taxon>Streptophyta</taxon>
        <taxon>Embryophyta</taxon>
        <taxon>Marchantiophyta</taxon>
        <taxon>Marchantiopsida</taxon>
        <taxon>Marchantiidae</taxon>
        <taxon>Marchantiales</taxon>
        <taxon>Marchantiaceae</taxon>
        <taxon>Marchantia</taxon>
    </lineage>
</organism>
<feature type="compositionally biased region" description="Low complexity" evidence="1">
    <location>
        <begin position="736"/>
        <end position="836"/>
    </location>
</feature>
<dbReference type="PANTHER" id="PTHR38937:SF2">
    <property type="entry name" value="MEMBRANE PROTEIN OF ER BODY-LIKE PROTEIN ISOFORM X1"/>
    <property type="match status" value="1"/>
</dbReference>
<keyword evidence="2" id="KW-0472">Membrane</keyword>